<dbReference type="InterPro" id="IPR013830">
    <property type="entry name" value="SGNH_hydro"/>
</dbReference>
<dbReference type="InterPro" id="IPR051532">
    <property type="entry name" value="Ester_Hydrolysis_Enzymes"/>
</dbReference>
<protein>
    <submittedName>
        <fullName evidence="3">Lipolytic protein G-D-S-L family</fullName>
    </submittedName>
</protein>
<dbReference type="KEGG" id="fte:Fluta_3600"/>
<dbReference type="eggNOG" id="COG2755">
    <property type="taxonomic scope" value="Bacteria"/>
</dbReference>
<keyword evidence="1" id="KW-0472">Membrane</keyword>
<dbReference type="HOGENOM" id="CLU_051989_6_1_10"/>
<evidence type="ECO:0000256" key="1">
    <source>
        <dbReference type="SAM" id="Phobius"/>
    </source>
</evidence>
<feature type="transmembrane region" description="Helical" evidence="1">
    <location>
        <begin position="6"/>
        <end position="24"/>
    </location>
</feature>
<gene>
    <name evidence="3" type="ordered locus">Fluta_3600</name>
</gene>
<keyword evidence="4" id="KW-1185">Reference proteome</keyword>
<evidence type="ECO:0000313" key="3">
    <source>
        <dbReference type="EMBL" id="AEA45569.1"/>
    </source>
</evidence>
<dbReference type="Proteomes" id="UP000007463">
    <property type="component" value="Chromosome"/>
</dbReference>
<dbReference type="RefSeq" id="WP_013688336.1">
    <property type="nucleotide sequence ID" value="NC_015321.1"/>
</dbReference>
<reference evidence="3 4" key="1">
    <citation type="journal article" date="2011" name="Stand. Genomic Sci.">
        <title>Complete genome sequence of the gliding freshwater bacterium Fluviicola taffensis type strain (RW262).</title>
        <authorList>
            <person name="Woyke T."/>
            <person name="Chertkov O."/>
            <person name="Lapidus A."/>
            <person name="Nolan M."/>
            <person name="Lucas S."/>
            <person name="Del Rio T.G."/>
            <person name="Tice H."/>
            <person name="Cheng J.F."/>
            <person name="Tapia R."/>
            <person name="Han C."/>
            <person name="Goodwin L."/>
            <person name="Pitluck S."/>
            <person name="Liolios K."/>
            <person name="Pagani I."/>
            <person name="Ivanova N."/>
            <person name="Huntemann M."/>
            <person name="Mavromatis K."/>
            <person name="Mikhailova N."/>
            <person name="Pati A."/>
            <person name="Chen A."/>
            <person name="Palaniappan K."/>
            <person name="Land M."/>
            <person name="Hauser L."/>
            <person name="Brambilla E.M."/>
            <person name="Rohde M."/>
            <person name="Mwirichia R."/>
            <person name="Sikorski J."/>
            <person name="Tindall B.J."/>
            <person name="Goker M."/>
            <person name="Bristow J."/>
            <person name="Eisen J.A."/>
            <person name="Markowitz V."/>
            <person name="Hugenholtz P."/>
            <person name="Klenk H.P."/>
            <person name="Kyrpides N.C."/>
        </authorList>
    </citation>
    <scope>NUCLEOTIDE SEQUENCE [LARGE SCALE GENOMIC DNA]</scope>
    <source>
        <strain evidence="4">DSM 16823 / RW262 / RW262</strain>
    </source>
</reference>
<dbReference type="SUPFAM" id="SSF52266">
    <property type="entry name" value="SGNH hydrolase"/>
    <property type="match status" value="1"/>
</dbReference>
<keyword evidence="1" id="KW-0812">Transmembrane</keyword>
<evidence type="ECO:0000313" key="4">
    <source>
        <dbReference type="Proteomes" id="UP000007463"/>
    </source>
</evidence>
<organism evidence="3 4">
    <name type="scientific">Fluviicola taffensis (strain DSM 16823 / NCIMB 13979 / RW262)</name>
    <dbReference type="NCBI Taxonomy" id="755732"/>
    <lineage>
        <taxon>Bacteria</taxon>
        <taxon>Pseudomonadati</taxon>
        <taxon>Bacteroidota</taxon>
        <taxon>Flavobacteriia</taxon>
        <taxon>Flavobacteriales</taxon>
        <taxon>Crocinitomicaceae</taxon>
        <taxon>Fluviicola</taxon>
    </lineage>
</organism>
<sequence length="231" mass="26974">MNNKRKWGYQIIVGVFLLAVFISCNKPKRIPIDRLRIVMLGDSETRRINHYWGVDTNWNTLTGYKHIFNFGFDGCRTKELLHENPDSLAPVQVALKKKPHIIFLMIGINDISQSVPLTETLSNIREIIDTIQAHKVELVIQSVIPTANYYDTLYGGFSKNGIVAARVQKMNNRLKNICRENKIEFLDVRPGMLLSNTYLKKELTMDGIHLNYWGYVIWKNHLKEFLRKYYE</sequence>
<feature type="domain" description="SGNH hydrolase-type esterase" evidence="2">
    <location>
        <begin position="40"/>
        <end position="215"/>
    </location>
</feature>
<dbReference type="STRING" id="755732.Fluta_3600"/>
<accession>F2IE05</accession>
<dbReference type="OrthoDB" id="9790057at2"/>
<dbReference type="Pfam" id="PF13472">
    <property type="entry name" value="Lipase_GDSL_2"/>
    <property type="match status" value="1"/>
</dbReference>
<evidence type="ECO:0000259" key="2">
    <source>
        <dbReference type="Pfam" id="PF13472"/>
    </source>
</evidence>
<dbReference type="Gene3D" id="3.40.50.1110">
    <property type="entry name" value="SGNH hydrolase"/>
    <property type="match status" value="1"/>
</dbReference>
<dbReference type="PANTHER" id="PTHR30383">
    <property type="entry name" value="THIOESTERASE 1/PROTEASE 1/LYSOPHOSPHOLIPASE L1"/>
    <property type="match status" value="1"/>
</dbReference>
<dbReference type="EMBL" id="CP002542">
    <property type="protein sequence ID" value="AEA45569.1"/>
    <property type="molecule type" value="Genomic_DNA"/>
</dbReference>
<dbReference type="PROSITE" id="PS51257">
    <property type="entry name" value="PROKAR_LIPOPROTEIN"/>
    <property type="match status" value="1"/>
</dbReference>
<keyword evidence="1" id="KW-1133">Transmembrane helix</keyword>
<reference evidence="4" key="2">
    <citation type="submission" date="2011-02" db="EMBL/GenBank/DDBJ databases">
        <title>The complete genome of Fluviicola taffensis DSM 16823.</title>
        <authorList>
            <consortium name="US DOE Joint Genome Institute (JGI-PGF)"/>
            <person name="Lucas S."/>
            <person name="Copeland A."/>
            <person name="Lapidus A."/>
            <person name="Bruce D."/>
            <person name="Goodwin L."/>
            <person name="Pitluck S."/>
            <person name="Kyrpides N."/>
            <person name="Mavromatis K."/>
            <person name="Ivanova N."/>
            <person name="Mikhailova N."/>
            <person name="Pagani I."/>
            <person name="Chertkov O."/>
            <person name="Detter J.C."/>
            <person name="Han C."/>
            <person name="Tapia R."/>
            <person name="Land M."/>
            <person name="Hauser L."/>
            <person name="Markowitz V."/>
            <person name="Cheng J.-F."/>
            <person name="Hugenholtz P."/>
            <person name="Woyke T."/>
            <person name="Wu D."/>
            <person name="Tindall B."/>
            <person name="Pomrenke H.G."/>
            <person name="Brambilla E."/>
            <person name="Klenk H.-P."/>
            <person name="Eisen J.A."/>
        </authorList>
    </citation>
    <scope>NUCLEOTIDE SEQUENCE [LARGE SCALE GENOMIC DNA]</scope>
    <source>
        <strain evidence="4">DSM 16823 / RW262 / RW262</strain>
    </source>
</reference>
<dbReference type="AlphaFoldDB" id="F2IE05"/>
<proteinExistence type="predicted"/>
<dbReference type="InterPro" id="IPR036514">
    <property type="entry name" value="SGNH_hydro_sf"/>
</dbReference>
<dbReference type="GO" id="GO:0016788">
    <property type="term" value="F:hydrolase activity, acting on ester bonds"/>
    <property type="evidence" value="ECO:0007669"/>
    <property type="project" value="UniProtKB-ARBA"/>
</dbReference>
<name>F2IE05_FLUTR</name>